<sequence>MTGIFNNDQWKKTKEIFKIVFGTFNWQFENRKKRCYCKGGSAYLKTIHSNASSFSVEEYEWYLKSAEGEDHERQD</sequence>
<dbReference type="EMBL" id="PQFF01000211">
    <property type="protein sequence ID" value="RHZ73897.1"/>
    <property type="molecule type" value="Genomic_DNA"/>
</dbReference>
<comment type="caution">
    <text evidence="1">The sequence shown here is derived from an EMBL/GenBank/DDBJ whole genome shotgun (WGS) entry which is preliminary data.</text>
</comment>
<gene>
    <name evidence="1" type="ORF">Glove_228g116</name>
</gene>
<name>A0A397IGC2_9GLOM</name>
<evidence type="ECO:0000313" key="2">
    <source>
        <dbReference type="Proteomes" id="UP000266861"/>
    </source>
</evidence>
<keyword evidence="2" id="KW-1185">Reference proteome</keyword>
<dbReference type="Proteomes" id="UP000266861">
    <property type="component" value="Unassembled WGS sequence"/>
</dbReference>
<organism evidence="1 2">
    <name type="scientific">Diversispora epigaea</name>
    <dbReference type="NCBI Taxonomy" id="1348612"/>
    <lineage>
        <taxon>Eukaryota</taxon>
        <taxon>Fungi</taxon>
        <taxon>Fungi incertae sedis</taxon>
        <taxon>Mucoromycota</taxon>
        <taxon>Glomeromycotina</taxon>
        <taxon>Glomeromycetes</taxon>
        <taxon>Diversisporales</taxon>
        <taxon>Diversisporaceae</taxon>
        <taxon>Diversispora</taxon>
    </lineage>
</organism>
<protein>
    <submittedName>
        <fullName evidence="1">Uncharacterized protein</fullName>
    </submittedName>
</protein>
<evidence type="ECO:0000313" key="1">
    <source>
        <dbReference type="EMBL" id="RHZ73897.1"/>
    </source>
</evidence>
<proteinExistence type="predicted"/>
<dbReference type="AlphaFoldDB" id="A0A397IGC2"/>
<accession>A0A397IGC2</accession>
<reference evidence="1 2" key="1">
    <citation type="submission" date="2018-08" db="EMBL/GenBank/DDBJ databases">
        <title>Genome and evolution of the arbuscular mycorrhizal fungus Diversispora epigaea (formerly Glomus versiforme) and its bacterial endosymbionts.</title>
        <authorList>
            <person name="Sun X."/>
            <person name="Fei Z."/>
            <person name="Harrison M."/>
        </authorList>
    </citation>
    <scope>NUCLEOTIDE SEQUENCE [LARGE SCALE GENOMIC DNA]</scope>
    <source>
        <strain evidence="1 2">IT104</strain>
    </source>
</reference>